<dbReference type="InterPro" id="IPR050832">
    <property type="entry name" value="Bact_Acetyltransf"/>
</dbReference>
<name>A0A090RT35_9VIBR</name>
<dbReference type="AlphaFoldDB" id="A0A090RT35"/>
<dbReference type="GO" id="GO:0016829">
    <property type="term" value="F:lyase activity"/>
    <property type="evidence" value="ECO:0007669"/>
    <property type="project" value="UniProtKB-KW"/>
</dbReference>
<dbReference type="InterPro" id="IPR016181">
    <property type="entry name" value="Acyl_CoA_acyltransferase"/>
</dbReference>
<protein>
    <submittedName>
        <fullName evidence="4">Regulatory protein for C-P lyase</fullName>
    </submittedName>
</protein>
<dbReference type="PANTHER" id="PTHR43877">
    <property type="entry name" value="AMINOALKYLPHOSPHONATE N-ACETYLTRANSFERASE-RELATED-RELATED"/>
    <property type="match status" value="1"/>
</dbReference>
<proteinExistence type="predicted"/>
<evidence type="ECO:0000256" key="2">
    <source>
        <dbReference type="ARBA" id="ARBA00023315"/>
    </source>
</evidence>
<sequence length="156" mass="17860">MMTNNPTLNIRLANQQDLPSILPLFWDDKPELKQACRGEITDDMQAIFELFEHSSDHFLYVATLDNVVVGTLQLSFIPQFTYNGEIRANIEGVFIANSAQGQGVGAALVKFAIEQSRHKGCKIVQLVSNQVRERAHRFYERLGFEKSHFGFKYYME</sequence>
<gene>
    <name evidence="4" type="ORF">JCM19235_6286</name>
</gene>
<evidence type="ECO:0000313" key="5">
    <source>
        <dbReference type="Proteomes" id="UP000029228"/>
    </source>
</evidence>
<reference evidence="4 5" key="1">
    <citation type="submission" date="2014-09" db="EMBL/GenBank/DDBJ databases">
        <title>Vibrio maritimus JCM 19235. (C45) whole genome shotgun sequence.</title>
        <authorList>
            <person name="Sawabe T."/>
            <person name="Meirelles P."/>
            <person name="Nakanishi M."/>
            <person name="Sayaka M."/>
            <person name="Hattori M."/>
            <person name="Ohkuma M."/>
        </authorList>
    </citation>
    <scope>NUCLEOTIDE SEQUENCE [LARGE SCALE GENOMIC DNA]</scope>
    <source>
        <strain evidence="5">JCM19235</strain>
    </source>
</reference>
<evidence type="ECO:0000313" key="4">
    <source>
        <dbReference type="EMBL" id="GAL17733.1"/>
    </source>
</evidence>
<keyword evidence="5" id="KW-1185">Reference proteome</keyword>
<evidence type="ECO:0000259" key="3">
    <source>
        <dbReference type="PROSITE" id="PS51186"/>
    </source>
</evidence>
<dbReference type="SUPFAM" id="SSF55729">
    <property type="entry name" value="Acyl-CoA N-acyltransferases (Nat)"/>
    <property type="match status" value="1"/>
</dbReference>
<dbReference type="STRING" id="990268.JCM19235_6286"/>
<dbReference type="CDD" id="cd04301">
    <property type="entry name" value="NAT_SF"/>
    <property type="match status" value="1"/>
</dbReference>
<dbReference type="Proteomes" id="UP000029228">
    <property type="component" value="Unassembled WGS sequence"/>
</dbReference>
<dbReference type="EMBL" id="BBMR01000002">
    <property type="protein sequence ID" value="GAL17733.1"/>
    <property type="molecule type" value="Genomic_DNA"/>
</dbReference>
<dbReference type="Gene3D" id="3.40.630.30">
    <property type="match status" value="1"/>
</dbReference>
<feature type="domain" description="N-acetyltransferase" evidence="3">
    <location>
        <begin position="8"/>
        <end position="156"/>
    </location>
</feature>
<evidence type="ECO:0000256" key="1">
    <source>
        <dbReference type="ARBA" id="ARBA00022679"/>
    </source>
</evidence>
<comment type="caution">
    <text evidence="4">The sequence shown here is derived from an EMBL/GenBank/DDBJ whole genome shotgun (WGS) entry which is preliminary data.</text>
</comment>
<reference evidence="4 5" key="2">
    <citation type="submission" date="2014-09" db="EMBL/GenBank/DDBJ databases">
        <authorList>
            <consortium name="NBRP consortium"/>
            <person name="Sawabe T."/>
            <person name="Meirelles P."/>
            <person name="Nakanishi M."/>
            <person name="Sayaka M."/>
            <person name="Hattori M."/>
            <person name="Ohkuma M."/>
        </authorList>
    </citation>
    <scope>NUCLEOTIDE SEQUENCE [LARGE SCALE GENOMIC DNA]</scope>
    <source>
        <strain evidence="5">JCM19235</strain>
    </source>
</reference>
<accession>A0A090RT35</accession>
<dbReference type="Pfam" id="PF00583">
    <property type="entry name" value="Acetyltransf_1"/>
    <property type="match status" value="1"/>
</dbReference>
<dbReference type="OrthoDB" id="9789605at2"/>
<dbReference type="InterPro" id="IPR000182">
    <property type="entry name" value="GNAT_dom"/>
</dbReference>
<keyword evidence="1" id="KW-0808">Transferase</keyword>
<organism evidence="4 5">
    <name type="scientific">Vibrio maritimus</name>
    <dbReference type="NCBI Taxonomy" id="990268"/>
    <lineage>
        <taxon>Bacteria</taxon>
        <taxon>Pseudomonadati</taxon>
        <taxon>Pseudomonadota</taxon>
        <taxon>Gammaproteobacteria</taxon>
        <taxon>Vibrionales</taxon>
        <taxon>Vibrionaceae</taxon>
        <taxon>Vibrio</taxon>
    </lineage>
</organism>
<dbReference type="PROSITE" id="PS51186">
    <property type="entry name" value="GNAT"/>
    <property type="match status" value="1"/>
</dbReference>
<keyword evidence="4" id="KW-0456">Lyase</keyword>
<dbReference type="GO" id="GO:0016747">
    <property type="term" value="F:acyltransferase activity, transferring groups other than amino-acyl groups"/>
    <property type="evidence" value="ECO:0007669"/>
    <property type="project" value="InterPro"/>
</dbReference>
<keyword evidence="2" id="KW-0012">Acyltransferase</keyword>